<keyword evidence="2" id="KW-0472">Membrane</keyword>
<gene>
    <name evidence="3" type="ORF">F5891DRAFT_976524</name>
</gene>
<name>A0AAD4EH63_9AGAM</name>
<dbReference type="EMBL" id="JABBWK010000008">
    <property type="protein sequence ID" value="KAG1904939.1"/>
    <property type="molecule type" value="Genomic_DNA"/>
</dbReference>
<dbReference type="AlphaFoldDB" id="A0AAD4EH63"/>
<dbReference type="GeneID" id="64670908"/>
<feature type="region of interest" description="Disordered" evidence="1">
    <location>
        <begin position="111"/>
        <end position="133"/>
    </location>
</feature>
<reference evidence="3" key="1">
    <citation type="journal article" date="2020" name="New Phytol.">
        <title>Comparative genomics reveals dynamic genome evolution in host specialist ectomycorrhizal fungi.</title>
        <authorList>
            <person name="Lofgren L.A."/>
            <person name="Nguyen N.H."/>
            <person name="Vilgalys R."/>
            <person name="Ruytinx J."/>
            <person name="Liao H.L."/>
            <person name="Branco S."/>
            <person name="Kuo A."/>
            <person name="LaButti K."/>
            <person name="Lipzen A."/>
            <person name="Andreopoulos W."/>
            <person name="Pangilinan J."/>
            <person name="Riley R."/>
            <person name="Hundley H."/>
            <person name="Na H."/>
            <person name="Barry K."/>
            <person name="Grigoriev I.V."/>
            <person name="Stajich J.E."/>
            <person name="Kennedy P.G."/>
        </authorList>
    </citation>
    <scope>NUCLEOTIDE SEQUENCE</scope>
    <source>
        <strain evidence="3">FC203</strain>
    </source>
</reference>
<sequence length="133" mass="15255">MISLYTTGKAMNLNDLCKQIKDSFCMVVITGPGAILNIMINPTVELIMLAITVTHFMTILINKININRRTRFNKVMLKKPCNGLYEPSTQQVVQDVSVLALDVHSDQYESPERIEQKGDQVYPQKPMWHHQEH</sequence>
<evidence type="ECO:0000256" key="1">
    <source>
        <dbReference type="SAM" id="MobiDB-lite"/>
    </source>
</evidence>
<proteinExistence type="predicted"/>
<dbReference type="RefSeq" id="XP_041230514.1">
    <property type="nucleotide sequence ID" value="XM_041376610.1"/>
</dbReference>
<feature type="transmembrane region" description="Helical" evidence="2">
    <location>
        <begin position="20"/>
        <end position="40"/>
    </location>
</feature>
<evidence type="ECO:0000313" key="3">
    <source>
        <dbReference type="EMBL" id="KAG1904939.1"/>
    </source>
</evidence>
<keyword evidence="2" id="KW-0812">Transmembrane</keyword>
<evidence type="ECO:0000256" key="2">
    <source>
        <dbReference type="SAM" id="Phobius"/>
    </source>
</evidence>
<accession>A0AAD4EH63</accession>
<feature type="transmembrane region" description="Helical" evidence="2">
    <location>
        <begin position="46"/>
        <end position="66"/>
    </location>
</feature>
<evidence type="ECO:0000313" key="4">
    <source>
        <dbReference type="Proteomes" id="UP001195769"/>
    </source>
</evidence>
<dbReference type="Proteomes" id="UP001195769">
    <property type="component" value="Unassembled WGS sequence"/>
</dbReference>
<comment type="caution">
    <text evidence="3">The sequence shown here is derived from an EMBL/GenBank/DDBJ whole genome shotgun (WGS) entry which is preliminary data.</text>
</comment>
<keyword evidence="2" id="KW-1133">Transmembrane helix</keyword>
<protein>
    <submittedName>
        <fullName evidence="3">Uncharacterized protein</fullName>
    </submittedName>
</protein>
<organism evidence="3 4">
    <name type="scientific">Suillus fuscotomentosus</name>
    <dbReference type="NCBI Taxonomy" id="1912939"/>
    <lineage>
        <taxon>Eukaryota</taxon>
        <taxon>Fungi</taxon>
        <taxon>Dikarya</taxon>
        <taxon>Basidiomycota</taxon>
        <taxon>Agaricomycotina</taxon>
        <taxon>Agaricomycetes</taxon>
        <taxon>Agaricomycetidae</taxon>
        <taxon>Boletales</taxon>
        <taxon>Suillineae</taxon>
        <taxon>Suillaceae</taxon>
        <taxon>Suillus</taxon>
    </lineage>
</organism>
<keyword evidence="4" id="KW-1185">Reference proteome</keyword>